<dbReference type="RefSeq" id="WP_160500477.1">
    <property type="nucleotide sequence ID" value="NZ_WUBI01000005.1"/>
</dbReference>
<feature type="transmembrane region" description="Helical" evidence="1">
    <location>
        <begin position="102"/>
        <end position="122"/>
    </location>
</feature>
<dbReference type="EMBL" id="WUBI01000005">
    <property type="protein sequence ID" value="MWV46884.1"/>
    <property type="molecule type" value="Genomic_DNA"/>
</dbReference>
<reference evidence="3 4" key="1">
    <citation type="submission" date="2019-12" db="EMBL/GenBank/DDBJ databases">
        <title>Paenibacillus sp. nov., an endophytic bacterium isolated from the stem of Dendrobium.</title>
        <authorList>
            <person name="Zhao R."/>
        </authorList>
    </citation>
    <scope>NUCLEOTIDE SEQUENCE [LARGE SCALE GENOMIC DNA]</scope>
    <source>
        <strain evidence="3 4">HJL G12</strain>
    </source>
</reference>
<feature type="transmembrane region" description="Helical" evidence="1">
    <location>
        <begin position="174"/>
        <end position="197"/>
    </location>
</feature>
<dbReference type="InterPro" id="IPR013099">
    <property type="entry name" value="K_chnl_dom"/>
</dbReference>
<keyword evidence="4" id="KW-1185">Reference proteome</keyword>
<feature type="transmembrane region" description="Helical" evidence="1">
    <location>
        <begin position="6"/>
        <end position="24"/>
    </location>
</feature>
<feature type="transmembrane region" description="Helical" evidence="1">
    <location>
        <begin position="31"/>
        <end position="52"/>
    </location>
</feature>
<dbReference type="GO" id="GO:0034220">
    <property type="term" value="P:monoatomic ion transmembrane transport"/>
    <property type="evidence" value="ECO:0007669"/>
    <property type="project" value="UniProtKB-KW"/>
</dbReference>
<dbReference type="SUPFAM" id="SSF81324">
    <property type="entry name" value="Voltage-gated potassium channels"/>
    <property type="match status" value="1"/>
</dbReference>
<name>A0A7X3IMY4_9BACL</name>
<dbReference type="Pfam" id="PF07885">
    <property type="entry name" value="Ion_trans_2"/>
    <property type="match status" value="1"/>
</dbReference>
<dbReference type="Gene3D" id="1.10.287.70">
    <property type="match status" value="1"/>
</dbReference>
<keyword evidence="1" id="KW-0472">Membrane</keyword>
<accession>A0A7X3IMY4</accession>
<feature type="domain" description="Potassium channel" evidence="2">
    <location>
        <begin position="117"/>
        <end position="195"/>
    </location>
</feature>
<keyword evidence="1" id="KW-0812">Transmembrane</keyword>
<keyword evidence="3" id="KW-0813">Transport</keyword>
<keyword evidence="1" id="KW-1133">Transmembrane helix</keyword>
<keyword evidence="3" id="KW-0406">Ion transport</keyword>
<evidence type="ECO:0000259" key="2">
    <source>
        <dbReference type="Pfam" id="PF07885"/>
    </source>
</evidence>
<feature type="transmembrane region" description="Helical" evidence="1">
    <location>
        <begin position="64"/>
        <end position="82"/>
    </location>
</feature>
<dbReference type="Proteomes" id="UP000460318">
    <property type="component" value="Unassembled WGS sequence"/>
</dbReference>
<proteinExistence type="predicted"/>
<feature type="transmembrane region" description="Helical" evidence="1">
    <location>
        <begin position="142"/>
        <end position="162"/>
    </location>
</feature>
<organism evidence="3 4">
    <name type="scientific">Paenibacillus dendrobii</name>
    <dbReference type="NCBI Taxonomy" id="2691084"/>
    <lineage>
        <taxon>Bacteria</taxon>
        <taxon>Bacillati</taxon>
        <taxon>Bacillota</taxon>
        <taxon>Bacilli</taxon>
        <taxon>Bacillales</taxon>
        <taxon>Paenibacillaceae</taxon>
        <taxon>Paenibacillus</taxon>
    </lineage>
</organism>
<evidence type="ECO:0000313" key="4">
    <source>
        <dbReference type="Proteomes" id="UP000460318"/>
    </source>
</evidence>
<comment type="caution">
    <text evidence="3">The sequence shown here is derived from an EMBL/GenBank/DDBJ whole genome shotgun (WGS) entry which is preliminary data.</text>
</comment>
<evidence type="ECO:0000256" key="1">
    <source>
        <dbReference type="SAM" id="Phobius"/>
    </source>
</evidence>
<gene>
    <name evidence="3" type="ORF">GRF59_25060</name>
</gene>
<dbReference type="AlphaFoldDB" id="A0A7X3IMY4"/>
<keyword evidence="3" id="KW-0407">Ion channel</keyword>
<evidence type="ECO:0000313" key="3">
    <source>
        <dbReference type="EMBL" id="MWV46884.1"/>
    </source>
</evidence>
<protein>
    <submittedName>
        <fullName evidence="3">Two pore domain potassium channel family protein</fullName>
    </submittedName>
</protein>
<sequence length="213" mass="24187">MSWWMWIINVSGLIVLMYIFYSLEKKWTSKAVLLAPIIIYVLVSLEDLFGLIDLMTIVPGNGGMRALILLFCLVSVIFYVLYIFNRIAESVLKKKKVYMKTLLIRISTAALTCVFFFTIIYTSIYKLFGHHTFDGNNIGNDLLSQLISFLYFSVATFVTVGYGDIAPVDSTSRLAVIMEICFSFITVAYALSMLSVFRRIFSPGPDDKLPEEL</sequence>